<accession>A0ABY4G1X8</accession>
<protein>
    <submittedName>
        <fullName evidence="1">Uncharacterized protein</fullName>
    </submittedName>
</protein>
<dbReference type="EMBL" id="CP095061">
    <property type="protein sequence ID" value="UOQ64875.1"/>
    <property type="molecule type" value="Genomic_DNA"/>
</dbReference>
<organism evidence="1 2">
    <name type="scientific">Hymenobacter volaticus</name>
    <dbReference type="NCBI Taxonomy" id="2932254"/>
    <lineage>
        <taxon>Bacteria</taxon>
        <taxon>Pseudomonadati</taxon>
        <taxon>Bacteroidota</taxon>
        <taxon>Cytophagia</taxon>
        <taxon>Cytophagales</taxon>
        <taxon>Hymenobacteraceae</taxon>
        <taxon>Hymenobacter</taxon>
    </lineage>
</organism>
<reference evidence="1" key="1">
    <citation type="submission" date="2022-04" db="EMBL/GenBank/DDBJ databases">
        <title>Hymenobacter sp. isolated from the air.</title>
        <authorList>
            <person name="Won M."/>
            <person name="Lee C.-M."/>
            <person name="Woen H.-Y."/>
            <person name="Kwon S.-W."/>
        </authorList>
    </citation>
    <scope>NUCLEOTIDE SEQUENCE</scope>
    <source>
        <strain evidence="1">5420S-77</strain>
    </source>
</reference>
<keyword evidence="2" id="KW-1185">Reference proteome</keyword>
<evidence type="ECO:0000313" key="1">
    <source>
        <dbReference type="EMBL" id="UOQ64875.1"/>
    </source>
</evidence>
<sequence length="356" mass="41158">MDNSLKKINNRIKEIIIAVNKVSHVCYNPLCETHNMAINSHVLQNKVLWNHIIGKIHGKDKIIQLSTSDYFQQLKFTEGRIYQFSPAGPELNMMAYWGFCNPPCDNDLFSSFEDNPNTDYSAPKTQLLLSYRAYLRLMQVDEYTILIIDEILRDPLFADTPEAQKTHWRMIRAEKIGNCLKHYILKRTLEWFISNPANNTALKFITFELPRVPVATSTFYTEEHYAILDPGIVNNFTPDYRQKSDNMISYSEIPIVFLHLIPNDNSLTVLIGYSNLINNISGIPVDEITKLAIPEKFKLISDVLIKRVETWCMSPAFYENLKSTGQEEKILKAIDHHLDYENKHLPVEVNIFEGVV</sequence>
<proteinExistence type="predicted"/>
<evidence type="ECO:0000313" key="2">
    <source>
        <dbReference type="Proteomes" id="UP000830401"/>
    </source>
</evidence>
<dbReference type="RefSeq" id="WP_245118885.1">
    <property type="nucleotide sequence ID" value="NZ_CP095061.1"/>
</dbReference>
<dbReference type="Proteomes" id="UP000830401">
    <property type="component" value="Chromosome"/>
</dbReference>
<name>A0ABY4G1X8_9BACT</name>
<gene>
    <name evidence="1" type="ORF">MUN86_15030</name>
</gene>